<dbReference type="Pfam" id="PF13377">
    <property type="entry name" value="Peripla_BP_3"/>
    <property type="match status" value="1"/>
</dbReference>
<sequence>MTKEKPTIRDIASNLNVSAATVSRALRDAGKVSEKLRHRIIDEAEKIGYKPNFAAKALRNQSSQLIGLIISNFFSFQIDELVSHIQSYAEQQQYGIILGVTQWDTEHEIQQMDFMVNKRVDGIIIKSKGLHESIDKIQKVALEGTPVVSLLDKMNIPNVNSVLVDNVTGGYLATKYLLQKGHRNILYVTYKQAQSTVGNDSHFSRERYFGLLRAHAEMNTLRPDGLVFYDPSSCEDNDTEGCFREYFRKNKNYTAIFAYDDQIAAGIARAIKAEGYKIPEDFSIIGFDDSALVNKWSTPAITVVKQPDKQVAYEAVNLITNRKNFSSITDHNPYLCPELIERDSVRDISKKCENYL</sequence>
<dbReference type="RefSeq" id="WP_077541296.1">
    <property type="nucleotide sequence ID" value="NZ_CP019633.1"/>
</dbReference>
<dbReference type="GO" id="GO:0003700">
    <property type="term" value="F:DNA-binding transcription factor activity"/>
    <property type="evidence" value="ECO:0007669"/>
    <property type="project" value="TreeGrafter"/>
</dbReference>
<keyword evidence="1" id="KW-0805">Transcription regulation</keyword>
<dbReference type="Gene3D" id="3.40.50.2300">
    <property type="match status" value="2"/>
</dbReference>
<dbReference type="STRING" id="1940790.L21SP3_02081"/>
<dbReference type="GO" id="GO:0000976">
    <property type="term" value="F:transcription cis-regulatory region binding"/>
    <property type="evidence" value="ECO:0007669"/>
    <property type="project" value="TreeGrafter"/>
</dbReference>
<dbReference type="InterPro" id="IPR028082">
    <property type="entry name" value="Peripla_BP_I"/>
</dbReference>
<dbReference type="InterPro" id="IPR000843">
    <property type="entry name" value="HTH_LacI"/>
</dbReference>
<dbReference type="PANTHER" id="PTHR30146">
    <property type="entry name" value="LACI-RELATED TRANSCRIPTIONAL REPRESSOR"/>
    <property type="match status" value="1"/>
</dbReference>
<evidence type="ECO:0000256" key="3">
    <source>
        <dbReference type="ARBA" id="ARBA00023163"/>
    </source>
</evidence>
<name>A0A1Q2HSP6_9BACT</name>
<dbReference type="InterPro" id="IPR010982">
    <property type="entry name" value="Lambda_DNA-bd_dom_sf"/>
</dbReference>
<keyword evidence="6" id="KW-1185">Reference proteome</keyword>
<dbReference type="SUPFAM" id="SSF53822">
    <property type="entry name" value="Periplasmic binding protein-like I"/>
    <property type="match status" value="1"/>
</dbReference>
<proteinExistence type="predicted"/>
<dbReference type="OrthoDB" id="269117at2"/>
<feature type="domain" description="HTH lacI-type" evidence="4">
    <location>
        <begin position="6"/>
        <end position="60"/>
    </location>
</feature>
<evidence type="ECO:0000313" key="6">
    <source>
        <dbReference type="Proteomes" id="UP000188273"/>
    </source>
</evidence>
<protein>
    <submittedName>
        <fullName evidence="5">Degradation activator</fullName>
    </submittedName>
</protein>
<dbReference type="Gene3D" id="1.10.260.40">
    <property type="entry name" value="lambda repressor-like DNA-binding domains"/>
    <property type="match status" value="1"/>
</dbReference>
<evidence type="ECO:0000259" key="4">
    <source>
        <dbReference type="PROSITE" id="PS50932"/>
    </source>
</evidence>
<dbReference type="CDD" id="cd06267">
    <property type="entry name" value="PBP1_LacI_sugar_binding-like"/>
    <property type="match status" value="1"/>
</dbReference>
<evidence type="ECO:0000313" key="5">
    <source>
        <dbReference type="EMBL" id="AQQ10253.1"/>
    </source>
</evidence>
<keyword evidence="3" id="KW-0804">Transcription</keyword>
<dbReference type="KEGG" id="pbu:L21SP3_02081"/>
<dbReference type="CDD" id="cd01392">
    <property type="entry name" value="HTH_LacI"/>
    <property type="match status" value="1"/>
</dbReference>
<dbReference type="Pfam" id="PF00356">
    <property type="entry name" value="LacI"/>
    <property type="match status" value="1"/>
</dbReference>
<dbReference type="AlphaFoldDB" id="A0A1Q2HSP6"/>
<evidence type="ECO:0000256" key="1">
    <source>
        <dbReference type="ARBA" id="ARBA00023015"/>
    </source>
</evidence>
<dbReference type="Proteomes" id="UP000188273">
    <property type="component" value="Chromosome"/>
</dbReference>
<evidence type="ECO:0000256" key="2">
    <source>
        <dbReference type="ARBA" id="ARBA00023125"/>
    </source>
</evidence>
<dbReference type="SUPFAM" id="SSF47413">
    <property type="entry name" value="lambda repressor-like DNA-binding domains"/>
    <property type="match status" value="1"/>
</dbReference>
<accession>A0A1Q2HSP6</accession>
<gene>
    <name evidence="5" type="primary">degA</name>
    <name evidence="5" type="ORF">L21SP3_02081</name>
</gene>
<dbReference type="PROSITE" id="PS50932">
    <property type="entry name" value="HTH_LACI_2"/>
    <property type="match status" value="1"/>
</dbReference>
<dbReference type="EMBL" id="CP019633">
    <property type="protein sequence ID" value="AQQ10253.1"/>
    <property type="molecule type" value="Genomic_DNA"/>
</dbReference>
<dbReference type="PANTHER" id="PTHR30146:SF109">
    <property type="entry name" value="HTH-TYPE TRANSCRIPTIONAL REGULATOR GALS"/>
    <property type="match status" value="1"/>
</dbReference>
<keyword evidence="2" id="KW-0238">DNA-binding</keyword>
<organism evidence="5 6">
    <name type="scientific">Sedimentisphaera cyanobacteriorum</name>
    <dbReference type="NCBI Taxonomy" id="1940790"/>
    <lineage>
        <taxon>Bacteria</taxon>
        <taxon>Pseudomonadati</taxon>
        <taxon>Planctomycetota</taxon>
        <taxon>Phycisphaerae</taxon>
        <taxon>Sedimentisphaerales</taxon>
        <taxon>Sedimentisphaeraceae</taxon>
        <taxon>Sedimentisphaera</taxon>
    </lineage>
</organism>
<reference evidence="6" key="1">
    <citation type="submission" date="2017-02" db="EMBL/GenBank/DDBJ databases">
        <title>Comparative genomics and description of representatives of a novel lineage of planctomycetes thriving in anoxic sediments.</title>
        <authorList>
            <person name="Spring S."/>
            <person name="Bunk B."/>
            <person name="Sproer C."/>
            <person name="Klenk H.-P."/>
        </authorList>
    </citation>
    <scope>NUCLEOTIDE SEQUENCE [LARGE SCALE GENOMIC DNA]</scope>
    <source>
        <strain evidence="6">L21-RPul-D3</strain>
    </source>
</reference>
<dbReference type="InterPro" id="IPR046335">
    <property type="entry name" value="LacI/GalR-like_sensor"/>
</dbReference>
<dbReference type="SMART" id="SM00354">
    <property type="entry name" value="HTH_LACI"/>
    <property type="match status" value="1"/>
</dbReference>